<feature type="domain" description="Schlafen AlbA-2" evidence="2">
    <location>
        <begin position="26"/>
        <end position="98"/>
    </location>
</feature>
<comment type="caution">
    <text evidence="3">The sequence shown here is derived from an EMBL/GenBank/DDBJ whole genome shotgun (WGS) entry which is preliminary data.</text>
</comment>
<protein>
    <recommendedName>
        <fullName evidence="2">Schlafen AlbA-2 domain-containing protein</fullName>
    </recommendedName>
</protein>
<dbReference type="AlphaFoldDB" id="A0A2S6MYY9"/>
<dbReference type="EMBL" id="NHRY01000257">
    <property type="protein sequence ID" value="PPQ27566.1"/>
    <property type="molecule type" value="Genomic_DNA"/>
</dbReference>
<dbReference type="Pfam" id="PF04326">
    <property type="entry name" value="SLFN_AlbA_2"/>
    <property type="match status" value="1"/>
</dbReference>
<evidence type="ECO:0000313" key="4">
    <source>
        <dbReference type="Proteomes" id="UP000239724"/>
    </source>
</evidence>
<accession>A0A2S6MYY9</accession>
<feature type="region of interest" description="Disordered" evidence="1">
    <location>
        <begin position="99"/>
        <end position="128"/>
    </location>
</feature>
<dbReference type="Proteomes" id="UP000239724">
    <property type="component" value="Unassembled WGS sequence"/>
</dbReference>
<dbReference type="Gene3D" id="3.30.950.30">
    <property type="entry name" value="Schlafen, AAA domain"/>
    <property type="match status" value="1"/>
</dbReference>
<name>A0A2S6MYY9_RHOGL</name>
<evidence type="ECO:0000313" key="3">
    <source>
        <dbReference type="EMBL" id="PPQ27566.1"/>
    </source>
</evidence>
<keyword evidence="4" id="KW-1185">Reference proteome</keyword>
<evidence type="ECO:0000259" key="2">
    <source>
        <dbReference type="Pfam" id="PF04326"/>
    </source>
</evidence>
<evidence type="ECO:0000256" key="1">
    <source>
        <dbReference type="SAM" id="MobiDB-lite"/>
    </source>
</evidence>
<dbReference type="InterPro" id="IPR038461">
    <property type="entry name" value="Schlafen_AlbA_2_dom_sf"/>
</dbReference>
<reference evidence="3 4" key="1">
    <citation type="journal article" date="2018" name="Arch. Microbiol.">
        <title>New insights into the metabolic potential of the phototrophic purple bacterium Rhodopila globiformis DSM 161(T) from its draft genome sequence and evidence for a vanadium-dependent nitrogenase.</title>
        <authorList>
            <person name="Imhoff J.F."/>
            <person name="Rahn T."/>
            <person name="Kunzel S."/>
            <person name="Neulinger S.C."/>
        </authorList>
    </citation>
    <scope>NUCLEOTIDE SEQUENCE [LARGE SCALE GENOMIC DNA]</scope>
    <source>
        <strain evidence="3 4">DSM 161</strain>
    </source>
</reference>
<organism evidence="3 4">
    <name type="scientific">Rhodopila globiformis</name>
    <name type="common">Rhodopseudomonas globiformis</name>
    <dbReference type="NCBI Taxonomy" id="1071"/>
    <lineage>
        <taxon>Bacteria</taxon>
        <taxon>Pseudomonadati</taxon>
        <taxon>Pseudomonadota</taxon>
        <taxon>Alphaproteobacteria</taxon>
        <taxon>Acetobacterales</taxon>
        <taxon>Acetobacteraceae</taxon>
        <taxon>Rhodopila</taxon>
    </lineage>
</organism>
<proteinExistence type="predicted"/>
<sequence>MPLDRSEVDAALARISAGEAAGALQSDTLDFKEDRASACDIGTMLADAAICFANAAGGIIVLGVSDKMKGVPGFTGTRLGPGQIKRRIYERSRPPLVVEWRPGSAFPSRKRKPRLPTGSEPDPQGSLL</sequence>
<gene>
    <name evidence="3" type="ORF">CCS01_26995</name>
</gene>
<dbReference type="InterPro" id="IPR007421">
    <property type="entry name" value="Schlafen_AlbA_2_dom"/>
</dbReference>